<protein>
    <submittedName>
        <fullName evidence="1">Uncharacterized protein</fullName>
    </submittedName>
</protein>
<gene>
    <name evidence="1" type="ORF">CCAM_LOCUS22538</name>
</gene>
<evidence type="ECO:0000313" key="1">
    <source>
        <dbReference type="EMBL" id="VFQ80762.1"/>
    </source>
</evidence>
<keyword evidence="2" id="KW-1185">Reference proteome</keyword>
<dbReference type="EMBL" id="OOIL02002179">
    <property type="protein sequence ID" value="VFQ80762.1"/>
    <property type="molecule type" value="Genomic_DNA"/>
</dbReference>
<sequence length="66" mass="7813">MMYNTPSSMVFEPNNHTQYPCIHVLFVKCVNMLNTGLLWISLEVTIYVNIEIKDIFYDILFCYCIL</sequence>
<organism evidence="1 2">
    <name type="scientific">Cuscuta campestris</name>
    <dbReference type="NCBI Taxonomy" id="132261"/>
    <lineage>
        <taxon>Eukaryota</taxon>
        <taxon>Viridiplantae</taxon>
        <taxon>Streptophyta</taxon>
        <taxon>Embryophyta</taxon>
        <taxon>Tracheophyta</taxon>
        <taxon>Spermatophyta</taxon>
        <taxon>Magnoliopsida</taxon>
        <taxon>eudicotyledons</taxon>
        <taxon>Gunneridae</taxon>
        <taxon>Pentapetalae</taxon>
        <taxon>asterids</taxon>
        <taxon>lamiids</taxon>
        <taxon>Solanales</taxon>
        <taxon>Convolvulaceae</taxon>
        <taxon>Cuscuteae</taxon>
        <taxon>Cuscuta</taxon>
        <taxon>Cuscuta subgen. Grammica</taxon>
        <taxon>Cuscuta sect. Cleistogrammica</taxon>
    </lineage>
</organism>
<proteinExistence type="predicted"/>
<accession>A0A484LW63</accession>
<reference evidence="1 2" key="1">
    <citation type="submission" date="2018-04" db="EMBL/GenBank/DDBJ databases">
        <authorList>
            <person name="Vogel A."/>
        </authorList>
    </citation>
    <scope>NUCLEOTIDE SEQUENCE [LARGE SCALE GENOMIC DNA]</scope>
</reference>
<dbReference type="Proteomes" id="UP000595140">
    <property type="component" value="Unassembled WGS sequence"/>
</dbReference>
<dbReference type="AlphaFoldDB" id="A0A484LW63"/>
<evidence type="ECO:0000313" key="2">
    <source>
        <dbReference type="Proteomes" id="UP000595140"/>
    </source>
</evidence>
<name>A0A484LW63_9ASTE</name>